<organism evidence="2 3">
    <name type="scientific">Candidatus Enterococcus myersii</name>
    <dbReference type="NCBI Taxonomy" id="2815322"/>
    <lineage>
        <taxon>Bacteria</taxon>
        <taxon>Bacillati</taxon>
        <taxon>Bacillota</taxon>
        <taxon>Bacilli</taxon>
        <taxon>Lactobacillales</taxon>
        <taxon>Enterococcaceae</taxon>
        <taxon>Enterococcus</taxon>
    </lineage>
</organism>
<reference evidence="2 3" key="1">
    <citation type="submission" date="2021-03" db="EMBL/GenBank/DDBJ databases">
        <title>Enterococcal diversity collection.</title>
        <authorList>
            <person name="Gilmore M.S."/>
            <person name="Schwartzman J."/>
            <person name="Van Tyne D."/>
            <person name="Martin M."/>
            <person name="Earl A.M."/>
            <person name="Manson A.L."/>
            <person name="Straub T."/>
            <person name="Salamzade R."/>
            <person name="Saavedra J."/>
            <person name="Lebreton F."/>
            <person name="Prichula J."/>
            <person name="Schaufler K."/>
            <person name="Gaca A."/>
            <person name="Sgardioli B."/>
            <person name="Wagenaar J."/>
            <person name="Strong T."/>
        </authorList>
    </citation>
    <scope>NUCLEOTIDE SEQUENCE [LARGE SCALE GENOMIC DNA]</scope>
    <source>
        <strain evidence="2 3">MJM12</strain>
    </source>
</reference>
<feature type="transmembrane region" description="Helical" evidence="1">
    <location>
        <begin position="12"/>
        <end position="33"/>
    </location>
</feature>
<dbReference type="Proteomes" id="UP000664256">
    <property type="component" value="Unassembled WGS sequence"/>
</dbReference>
<dbReference type="RefSeq" id="WP_206905218.1">
    <property type="nucleotide sequence ID" value="NZ_JAFLVT010000018.1"/>
</dbReference>
<accession>A0ABS3HA89</accession>
<evidence type="ECO:0000256" key="1">
    <source>
        <dbReference type="SAM" id="Phobius"/>
    </source>
</evidence>
<comment type="caution">
    <text evidence="2">The sequence shown here is derived from an EMBL/GenBank/DDBJ whole genome shotgun (WGS) entry which is preliminary data.</text>
</comment>
<keyword evidence="3" id="KW-1185">Reference proteome</keyword>
<evidence type="ECO:0000313" key="2">
    <source>
        <dbReference type="EMBL" id="MBO0450382.1"/>
    </source>
</evidence>
<proteinExistence type="predicted"/>
<gene>
    <name evidence="2" type="ORF">JZO76_12715</name>
</gene>
<keyword evidence="1" id="KW-0812">Transmembrane</keyword>
<dbReference type="EMBL" id="JAFLVT010000018">
    <property type="protein sequence ID" value="MBO0450382.1"/>
    <property type="molecule type" value="Genomic_DNA"/>
</dbReference>
<keyword evidence="1" id="KW-1133">Transmembrane helix</keyword>
<name>A0ABS3HA89_9ENTE</name>
<keyword evidence="1" id="KW-0472">Membrane</keyword>
<sequence length="175" mass="19364">METKQENKSKKRILWLLLLLLVAIGGIITYRYFTHKDEVPVSIVSGDFLPDGKDAQKISEEEMAKYAQAAVDASNFNMVIASEATVNEKTAMSELFIQNPPKNAYPVNVEVRLDDGKDLIYTSGAINPGEEIKQAKLEKKLTKGVHKATATFSLYDPETKEKQGQVASGLTLMVN</sequence>
<evidence type="ECO:0000313" key="3">
    <source>
        <dbReference type="Proteomes" id="UP000664256"/>
    </source>
</evidence>
<protein>
    <submittedName>
        <fullName evidence="2">Uncharacterized protein</fullName>
    </submittedName>
</protein>